<dbReference type="EMBL" id="QFYQ01000001">
    <property type="protein sequence ID" value="RAK54777.1"/>
    <property type="molecule type" value="Genomic_DNA"/>
</dbReference>
<dbReference type="OrthoDB" id="3034222at2"/>
<dbReference type="InterPro" id="IPR007434">
    <property type="entry name" value="FemAB-like"/>
</dbReference>
<evidence type="ECO:0000313" key="2">
    <source>
        <dbReference type="Proteomes" id="UP000249254"/>
    </source>
</evidence>
<protein>
    <submittedName>
        <fullName evidence="1">GNAT family N-acetyltransferase</fullName>
    </submittedName>
</protein>
<gene>
    <name evidence="1" type="ORF">DJ017_09690</name>
</gene>
<sequence length="371" mass="41151">MPEARVVRSVDEIGREAWDACFPGALEGYDYLAAVEAAGLDGFDWRYAVAEEGGRVLAAAPGFFTDYSLDTTLTDLGRRLVAATRRIAPRAFTVRMACLGSPCTEDAGLGFAPDVPAERRSELLRVLLEGFETAAAQAGCWLLAVKDAPEGQREAWASAARAIGYQQTPGMPTAVLPIDFADLDGYLARLSHATRKDMRRKLKVLDRLRIEVVSDLAGLEPRILDLYRQTRERSDLQFEDLTAAYFAGVLARMGERALCVLYWAGDELIGFNLLLQDGETLLDKFFCMESARGPALNLYFVSWFTNVRLCLERGLKRYQSGQAAYENKLRLGSRLIGADMYFRHRRPLVNRALQWAAPLLADDPAPQRGAA</sequence>
<comment type="caution">
    <text evidence="1">The sequence shown here is derived from an EMBL/GenBank/DDBJ whole genome shotgun (WGS) entry which is preliminary data.</text>
</comment>
<dbReference type="RefSeq" id="WP_111528527.1">
    <property type="nucleotide sequence ID" value="NZ_JBHRSG010000004.1"/>
</dbReference>
<dbReference type="InterPro" id="IPR016181">
    <property type="entry name" value="Acyl_CoA_acyltransferase"/>
</dbReference>
<dbReference type="Pfam" id="PF04339">
    <property type="entry name" value="FemAB_like"/>
    <property type="match status" value="1"/>
</dbReference>
<name>A0A328AJU7_9CAUL</name>
<dbReference type="Proteomes" id="UP000249254">
    <property type="component" value="Unassembled WGS sequence"/>
</dbReference>
<proteinExistence type="predicted"/>
<dbReference type="GO" id="GO:0016740">
    <property type="term" value="F:transferase activity"/>
    <property type="evidence" value="ECO:0007669"/>
    <property type="project" value="UniProtKB-KW"/>
</dbReference>
<keyword evidence="1" id="KW-0808">Transferase</keyword>
<dbReference type="AlphaFoldDB" id="A0A328AJU7"/>
<reference evidence="2" key="1">
    <citation type="submission" date="2018-05" db="EMBL/GenBank/DDBJ databases">
        <authorList>
            <person name="Li X."/>
        </authorList>
    </citation>
    <scope>NUCLEOTIDE SEQUENCE [LARGE SCALE GENOMIC DNA]</scope>
    <source>
        <strain evidence="2">LX32</strain>
    </source>
</reference>
<dbReference type="Gene3D" id="3.40.630.30">
    <property type="match status" value="1"/>
</dbReference>
<organism evidence="1 2">
    <name type="scientific">Phenylobacterium soli</name>
    <dbReference type="NCBI Taxonomy" id="2170551"/>
    <lineage>
        <taxon>Bacteria</taxon>
        <taxon>Pseudomonadati</taxon>
        <taxon>Pseudomonadota</taxon>
        <taxon>Alphaproteobacteria</taxon>
        <taxon>Caulobacterales</taxon>
        <taxon>Caulobacteraceae</taxon>
        <taxon>Phenylobacterium</taxon>
    </lineage>
</organism>
<evidence type="ECO:0000313" key="1">
    <source>
        <dbReference type="EMBL" id="RAK54777.1"/>
    </source>
</evidence>
<dbReference type="SUPFAM" id="SSF55729">
    <property type="entry name" value="Acyl-CoA N-acyltransferases (Nat)"/>
    <property type="match status" value="1"/>
</dbReference>
<accession>A0A328AJU7</accession>
<keyword evidence="2" id="KW-1185">Reference proteome</keyword>